<keyword evidence="2" id="KW-1185">Reference proteome</keyword>
<protein>
    <submittedName>
        <fullName evidence="1">Uncharacterized protein</fullName>
    </submittedName>
</protein>
<dbReference type="Pfam" id="PF20012">
    <property type="entry name" value="GAP1-N1"/>
    <property type="match status" value="1"/>
</dbReference>
<gene>
    <name evidence="1" type="ORF">EUU23_09345</name>
</gene>
<evidence type="ECO:0000313" key="2">
    <source>
        <dbReference type="Proteomes" id="UP000471147"/>
    </source>
</evidence>
<dbReference type="Proteomes" id="UP000471147">
    <property type="component" value="Unassembled WGS sequence"/>
</dbReference>
<accession>A0A6I4M1G5</accession>
<evidence type="ECO:0000313" key="1">
    <source>
        <dbReference type="EMBL" id="MVZ97910.1"/>
    </source>
</evidence>
<reference evidence="1 2" key="1">
    <citation type="submission" date="2019-01" db="EMBL/GenBank/DDBJ databases">
        <title>Sphingorhabdus lacus sp.nov., isolated from an oligotrophic freshwater lake.</title>
        <authorList>
            <person name="Park M."/>
        </authorList>
    </citation>
    <scope>NUCLEOTIDE SEQUENCE [LARGE SCALE GENOMIC DNA]</scope>
    <source>
        <strain evidence="1 2">IMCC26285</strain>
    </source>
</reference>
<dbReference type="AlphaFoldDB" id="A0A6I4M1G5"/>
<dbReference type="RefSeq" id="WP_160353884.1">
    <property type="nucleotide sequence ID" value="NZ_SDWJ01000002.1"/>
</dbReference>
<organism evidence="1 2">
    <name type="scientific">Sphingorhabdus profundilacus</name>
    <dbReference type="NCBI Taxonomy" id="2509718"/>
    <lineage>
        <taxon>Bacteria</taxon>
        <taxon>Pseudomonadati</taxon>
        <taxon>Pseudomonadota</taxon>
        <taxon>Alphaproteobacteria</taxon>
        <taxon>Sphingomonadales</taxon>
        <taxon>Sphingomonadaceae</taxon>
        <taxon>Sphingorhabdus</taxon>
    </lineage>
</organism>
<sequence length="883" mass="96116">MGAAIPEFHLMQVDQQWHGYRRGHQLISSTIELEPRDQDLIDKLSDASGSPRPGEMFAPYLTVYPLPSGRFSVIARTWQDLNATRSGTVFTRSLLVPTELWATAPSVRPFFETLSTQDITKERAQIVTTASSWEPLNEPGLGQLVEALFLERAATLAAFGYGSVEEITGRLLQSLWPSRRASMAICTFALSPRLLPERDFDVVFAPDSARSRFTRWAGRKVNASLEGGFTRHEWTAQLQAHIFIDPNPSLRALDEIGALDAGDRNDGSALRLSLLWSDLRSKAHSSPTALLGMLDILSSLGRQPWSVPEVQGLIIRFLSESSSSPTPDNWRFVVLLVRKLGDGIPLSVIRSVFKAGRLIARSLPALVIRANDDVSTTTLPHLLRPPVAQGLADLDEDKFVITLRGCLPDVIVSLMKESPSFSTAVATSLNDDADAVLVKQIADLVAGDPLAAKRSIGGLAKGARSSIVAPLLRAAIQGAPASNFGLLARNVLAANARSRSAIIDTLIEASREMLQKDVLLREALVAPSVSEGDQIILELSRDRTSIKWLVDARFVHADRLSSLLLTIISTESDADLRELLREGRIKDALIEASLSGLPGSGKAFVRLLRLLPVAAPSAASLLRQARVTLSESEYHDASMQLLDQLLSLDPVPHADLLDPLLANAEPARLVSVALSTAFDGAQVGRNVAAIAQSKSVARFIPIVDQINRRLTDRRTGGYGQAGYDGWARILRLARKSHPEALLRSVDAALNYALTRVNEPAGAVVAAAFPLVYARLKKDSVPDVPNNLITAMIMLPLSLITDWDKAKSARHGVVDEFLRSKWEPVELLRAGVDAHIPRKILGYLIGRPGGMAYLRRIESGVRSYPEPGRTVLKAALDDFHKSGS</sequence>
<proteinExistence type="predicted"/>
<comment type="caution">
    <text evidence="1">The sequence shown here is derived from an EMBL/GenBank/DDBJ whole genome shotgun (WGS) entry which is preliminary data.</text>
</comment>
<dbReference type="EMBL" id="SDWJ01000002">
    <property type="protein sequence ID" value="MVZ97910.1"/>
    <property type="molecule type" value="Genomic_DNA"/>
</dbReference>
<dbReference type="OrthoDB" id="7058344at2"/>
<name>A0A6I4M1G5_9SPHN</name>